<protein>
    <submittedName>
        <fullName evidence="1">Uncharacterized protein</fullName>
    </submittedName>
</protein>
<accession>A0AA39CWC3</accession>
<organism evidence="1">
    <name type="scientific">Knufia peltigerae</name>
    <dbReference type="NCBI Taxonomy" id="1002370"/>
    <lineage>
        <taxon>Eukaryota</taxon>
        <taxon>Fungi</taxon>
        <taxon>Dikarya</taxon>
        <taxon>Ascomycota</taxon>
        <taxon>Pezizomycotina</taxon>
        <taxon>Eurotiomycetes</taxon>
        <taxon>Chaetothyriomycetidae</taxon>
        <taxon>Chaetothyriales</taxon>
        <taxon>Trichomeriaceae</taxon>
        <taxon>Knufia</taxon>
    </lineage>
</organism>
<dbReference type="EMBL" id="JAPDRN010000057">
    <property type="protein sequence ID" value="KAJ9631383.1"/>
    <property type="molecule type" value="Genomic_DNA"/>
</dbReference>
<gene>
    <name evidence="1" type="ORF">H2204_008109</name>
</gene>
<sequence>MREERSAVTRWIQIEATYVPRSRPPRMILEFNELPWSDATLVAVFVDRSKPGNQDEVVVHVRWPDGRNEQVTFVECRGARLALNFGVLGEDTIERAYVDDGSEVLADCRQRWAASGVLLPELRCFRIETCTTGSSLDILAMGWRVDPQ</sequence>
<evidence type="ECO:0000313" key="1">
    <source>
        <dbReference type="EMBL" id="KAJ9631383.1"/>
    </source>
</evidence>
<reference evidence="1" key="1">
    <citation type="submission" date="2022-10" db="EMBL/GenBank/DDBJ databases">
        <title>Culturing micro-colonial fungi from biological soil crusts in the Mojave desert and describing Neophaeococcomyces mojavensis, and introducing the new genera and species Taxawa tesnikishii.</title>
        <authorList>
            <person name="Kurbessoian T."/>
            <person name="Stajich J.E."/>
        </authorList>
    </citation>
    <scope>NUCLEOTIDE SEQUENCE</scope>
    <source>
        <strain evidence="1">TK_35</strain>
    </source>
</reference>
<name>A0AA39CWC3_9EURO</name>
<comment type="caution">
    <text evidence="1">The sequence shown here is derived from an EMBL/GenBank/DDBJ whole genome shotgun (WGS) entry which is preliminary data.</text>
</comment>
<dbReference type="AlphaFoldDB" id="A0AA39CWC3"/>
<proteinExistence type="predicted"/>